<name>A0A177YM12_9NOCA</name>
<evidence type="ECO:0000256" key="1">
    <source>
        <dbReference type="SAM" id="Phobius"/>
    </source>
</evidence>
<dbReference type="InterPro" id="IPR012347">
    <property type="entry name" value="Ferritin-like"/>
</dbReference>
<keyword evidence="4" id="KW-1185">Reference proteome</keyword>
<evidence type="ECO:0000313" key="4">
    <source>
        <dbReference type="Proteomes" id="UP000077519"/>
    </source>
</evidence>
<comment type="caution">
    <text evidence="3">The sequence shown here is derived from an EMBL/GenBank/DDBJ whole genome shotgun (WGS) entry which is preliminary data.</text>
</comment>
<dbReference type="EMBL" id="LVHI01000005">
    <property type="protein sequence ID" value="OAK56259.1"/>
    <property type="molecule type" value="Genomic_DNA"/>
</dbReference>
<dbReference type="RefSeq" id="WP_068422531.1">
    <property type="nucleotide sequence ID" value="NZ_LVHI01000005.1"/>
</dbReference>
<dbReference type="Pfam" id="PF03713">
    <property type="entry name" value="DUF305"/>
    <property type="match status" value="1"/>
</dbReference>
<dbReference type="Proteomes" id="UP000077519">
    <property type="component" value="Unassembled WGS sequence"/>
</dbReference>
<feature type="transmembrane region" description="Helical" evidence="1">
    <location>
        <begin position="21"/>
        <end position="41"/>
    </location>
</feature>
<dbReference type="InterPro" id="IPR005183">
    <property type="entry name" value="DUF305_CopM-like"/>
</dbReference>
<reference evidence="3 4" key="1">
    <citation type="submission" date="2016-03" db="EMBL/GenBank/DDBJ databases">
        <title>Genome sequence of Rhodococcus kyotonensis KB10.</title>
        <authorList>
            <person name="Jeong H."/>
            <person name="Hong C.E."/>
            <person name="Jo S.H."/>
            <person name="Park J.M."/>
        </authorList>
    </citation>
    <scope>NUCLEOTIDE SEQUENCE [LARGE SCALE GENOMIC DNA]</scope>
    <source>
        <strain evidence="3 4">KB10</strain>
    </source>
</reference>
<gene>
    <name evidence="3" type="ORF">A3K89_17495</name>
</gene>
<keyword evidence="1" id="KW-0812">Transmembrane</keyword>
<protein>
    <recommendedName>
        <fullName evidence="2">DUF305 domain-containing protein</fullName>
    </recommendedName>
</protein>
<dbReference type="PANTHER" id="PTHR36933">
    <property type="entry name" value="SLL0788 PROTEIN"/>
    <property type="match status" value="1"/>
</dbReference>
<dbReference type="AlphaFoldDB" id="A0A177YM12"/>
<evidence type="ECO:0000313" key="3">
    <source>
        <dbReference type="EMBL" id="OAK56259.1"/>
    </source>
</evidence>
<keyword evidence="1" id="KW-0472">Membrane</keyword>
<dbReference type="PANTHER" id="PTHR36933:SF1">
    <property type="entry name" value="SLL0788 PROTEIN"/>
    <property type="match status" value="1"/>
</dbReference>
<evidence type="ECO:0000259" key="2">
    <source>
        <dbReference type="Pfam" id="PF03713"/>
    </source>
</evidence>
<feature type="domain" description="DUF305" evidence="2">
    <location>
        <begin position="57"/>
        <end position="221"/>
    </location>
</feature>
<sequence>MSTGDTDSARQTARAPGRRQVLVALVGIALVLAGVLIGVLVSPSGTGVESPAPESLEVGFAQDMSVHHNQAIEISAMALDRSSDPVVRTLAYDVLTSQQSQVGTMQGWLAMWGKSAVPTAPPMMWMAEDESMTGHDMSMGMDGRASMSMPGMASSSELQALGGMNGEEFDGTYLQLLRRHHQGGIPMARFGADNASVPVVAAFAQTIASTQTAEIDQIDTLMASHRVAPLSEN</sequence>
<keyword evidence="1" id="KW-1133">Transmembrane helix</keyword>
<proteinExistence type="predicted"/>
<dbReference type="Gene3D" id="1.20.1260.10">
    <property type="match status" value="1"/>
</dbReference>
<organism evidence="3 4">
    <name type="scientific">Rhodococcoides kyotonense</name>
    <dbReference type="NCBI Taxonomy" id="398843"/>
    <lineage>
        <taxon>Bacteria</taxon>
        <taxon>Bacillati</taxon>
        <taxon>Actinomycetota</taxon>
        <taxon>Actinomycetes</taxon>
        <taxon>Mycobacteriales</taxon>
        <taxon>Nocardiaceae</taxon>
        <taxon>Rhodococcoides</taxon>
    </lineage>
</organism>
<accession>A0A177YM12</accession>